<evidence type="ECO:0000313" key="2">
    <source>
        <dbReference type="Proteomes" id="UP000298663"/>
    </source>
</evidence>
<comment type="caution">
    <text evidence="1">The sequence shown here is derived from an EMBL/GenBank/DDBJ whole genome shotgun (WGS) entry which is preliminary data.</text>
</comment>
<reference evidence="1 2" key="1">
    <citation type="journal article" date="2015" name="Genome Biol.">
        <title>Comparative genomics of Steinernema reveals deeply conserved gene regulatory networks.</title>
        <authorList>
            <person name="Dillman A.R."/>
            <person name="Macchietto M."/>
            <person name="Porter C.F."/>
            <person name="Rogers A."/>
            <person name="Williams B."/>
            <person name="Antoshechkin I."/>
            <person name="Lee M.M."/>
            <person name="Goodwin Z."/>
            <person name="Lu X."/>
            <person name="Lewis E.E."/>
            <person name="Goodrich-Blair H."/>
            <person name="Stock S.P."/>
            <person name="Adams B.J."/>
            <person name="Sternberg P.W."/>
            <person name="Mortazavi A."/>
        </authorList>
    </citation>
    <scope>NUCLEOTIDE SEQUENCE [LARGE SCALE GENOMIC DNA]</scope>
    <source>
        <strain evidence="1 2">ALL</strain>
    </source>
</reference>
<dbReference type="EMBL" id="AZBU02000001">
    <property type="protein sequence ID" value="TMS37856.1"/>
    <property type="molecule type" value="Genomic_DNA"/>
</dbReference>
<name>A0A4U8UWQ8_STECR</name>
<dbReference type="AlphaFoldDB" id="A0A4U8UWQ8"/>
<organism evidence="1 2">
    <name type="scientific">Steinernema carpocapsae</name>
    <name type="common">Entomopathogenic nematode</name>
    <dbReference type="NCBI Taxonomy" id="34508"/>
    <lineage>
        <taxon>Eukaryota</taxon>
        <taxon>Metazoa</taxon>
        <taxon>Ecdysozoa</taxon>
        <taxon>Nematoda</taxon>
        <taxon>Chromadorea</taxon>
        <taxon>Rhabditida</taxon>
        <taxon>Tylenchina</taxon>
        <taxon>Panagrolaimomorpha</taxon>
        <taxon>Strongyloidoidea</taxon>
        <taxon>Steinernematidae</taxon>
        <taxon>Steinernema</taxon>
    </lineage>
</organism>
<dbReference type="OrthoDB" id="5827962at2759"/>
<gene>
    <name evidence="1" type="ORF">L596_004701</name>
</gene>
<sequence length="392" mass="46793">MDLRSSVLLLQRHPEDEGFLSLQHASIRAIALALFRANIRWRLLSEVTRSLKEWLAGVDLPVKVKKLIYAGLRETFREVQRWGEKHMHMFPDDAARYTKNNVQRVHRGEHLRMFYDCITWKPNEYHIDDYATARKIALTECHNWPVMQFQFASVYAMTDLLENDLRFDKIRLRTFRKQIGEHCVYEFWIRVLEDRVQWEKLFRPDGLSPSQLISFVFQFAIVNGYFELMTFLWDRISNQQQEYIGFLNWKKVCFNAEHREVIRFLCTRLCAINSIGLARITWTSFYDKVYHTLEDDAGNNVLKSESIRKLKCLLDNWCSSLRSAMLAKENFRAFTDSFVNNQPETFAMFLEYLDKNQLSAAREYVDRVYDRKKTTEAKSLRQMVIRRQQTID</sequence>
<protein>
    <submittedName>
        <fullName evidence="1">Uncharacterized protein</fullName>
    </submittedName>
</protein>
<accession>A0A4U8UWQ8</accession>
<proteinExistence type="predicted"/>
<evidence type="ECO:0000313" key="1">
    <source>
        <dbReference type="EMBL" id="TMS37856.1"/>
    </source>
</evidence>
<reference evidence="1 2" key="2">
    <citation type="journal article" date="2019" name="G3 (Bethesda)">
        <title>Hybrid Assembly of the Genome of the Entomopathogenic Nematode Steinernema carpocapsae Identifies the X-Chromosome.</title>
        <authorList>
            <person name="Serra L."/>
            <person name="Macchietto M."/>
            <person name="Macias-Munoz A."/>
            <person name="McGill C.J."/>
            <person name="Rodriguez I.M."/>
            <person name="Rodriguez B."/>
            <person name="Murad R."/>
            <person name="Mortazavi A."/>
        </authorList>
    </citation>
    <scope>NUCLEOTIDE SEQUENCE [LARGE SCALE GENOMIC DNA]</scope>
    <source>
        <strain evidence="1 2">ALL</strain>
    </source>
</reference>
<keyword evidence="2" id="KW-1185">Reference proteome</keyword>
<dbReference type="Proteomes" id="UP000298663">
    <property type="component" value="Unassembled WGS sequence"/>
</dbReference>
<dbReference type="STRING" id="34508.A0A4U8UWQ8"/>